<name>A0A9X4QL91_9BACL</name>
<evidence type="ECO:0000313" key="3">
    <source>
        <dbReference type="Proteomes" id="UP001153387"/>
    </source>
</evidence>
<protein>
    <submittedName>
        <fullName evidence="2">Uncharacterized protein</fullName>
    </submittedName>
</protein>
<gene>
    <name evidence="2" type="ORF">OMP38_04755</name>
</gene>
<dbReference type="Proteomes" id="UP001153387">
    <property type="component" value="Unassembled WGS sequence"/>
</dbReference>
<reference evidence="2 3" key="1">
    <citation type="submission" date="2022-10" db="EMBL/GenBank/DDBJ databases">
        <title>Comparative genomic analysis of Cohnella hashimotonis sp. nov., isolated from the International Space Station.</title>
        <authorList>
            <person name="Simpson A."/>
            <person name="Venkateswaran K."/>
        </authorList>
    </citation>
    <scope>NUCLEOTIDE SEQUENCE [LARGE SCALE GENOMIC DNA]</scope>
    <source>
        <strain evidence="2 3">DSM 18997</strain>
    </source>
</reference>
<evidence type="ECO:0000256" key="1">
    <source>
        <dbReference type="SAM" id="Phobius"/>
    </source>
</evidence>
<feature type="transmembrane region" description="Helical" evidence="1">
    <location>
        <begin position="20"/>
        <end position="41"/>
    </location>
</feature>
<dbReference type="RefSeq" id="WP_277564090.1">
    <property type="nucleotide sequence ID" value="NZ_JAPDHZ010000002.1"/>
</dbReference>
<sequence>MTFVYAYFTNDIYNRLAAEMWLVTRFIVESILVVLLIVFLVMKKKGFVKRIDERPGRQSGGASR</sequence>
<organism evidence="2 3">
    <name type="scientific">Cohnella ginsengisoli</name>
    <dbReference type="NCBI Taxonomy" id="425004"/>
    <lineage>
        <taxon>Bacteria</taxon>
        <taxon>Bacillati</taxon>
        <taxon>Bacillota</taxon>
        <taxon>Bacilli</taxon>
        <taxon>Bacillales</taxon>
        <taxon>Paenibacillaceae</taxon>
        <taxon>Cohnella</taxon>
    </lineage>
</organism>
<keyword evidence="3" id="KW-1185">Reference proteome</keyword>
<evidence type="ECO:0000313" key="2">
    <source>
        <dbReference type="EMBL" id="MDG0790235.1"/>
    </source>
</evidence>
<dbReference type="EMBL" id="JAPDHZ010000002">
    <property type="protein sequence ID" value="MDG0790235.1"/>
    <property type="molecule type" value="Genomic_DNA"/>
</dbReference>
<dbReference type="AlphaFoldDB" id="A0A9X4QL91"/>
<keyword evidence="1" id="KW-0812">Transmembrane</keyword>
<accession>A0A9X4QL91</accession>
<keyword evidence="1" id="KW-1133">Transmembrane helix</keyword>
<keyword evidence="1" id="KW-0472">Membrane</keyword>
<proteinExistence type="predicted"/>
<comment type="caution">
    <text evidence="2">The sequence shown here is derived from an EMBL/GenBank/DDBJ whole genome shotgun (WGS) entry which is preliminary data.</text>
</comment>